<dbReference type="CDD" id="cd17503">
    <property type="entry name" value="MFS_LmrB_MDR_like"/>
    <property type="match status" value="1"/>
</dbReference>
<feature type="transmembrane region" description="Helical" evidence="8">
    <location>
        <begin position="508"/>
        <end position="526"/>
    </location>
</feature>
<protein>
    <submittedName>
        <fullName evidence="10">Multidrug export protein EmrB</fullName>
    </submittedName>
</protein>
<feature type="transmembrane region" description="Helical" evidence="8">
    <location>
        <begin position="336"/>
        <end position="354"/>
    </location>
</feature>
<dbReference type="Gene3D" id="1.20.1250.20">
    <property type="entry name" value="MFS general substrate transporter like domains"/>
    <property type="match status" value="1"/>
</dbReference>
<dbReference type="SUPFAM" id="SSF103473">
    <property type="entry name" value="MFS general substrate transporter"/>
    <property type="match status" value="1"/>
</dbReference>
<feature type="transmembrane region" description="Helical" evidence="8">
    <location>
        <begin position="108"/>
        <end position="130"/>
    </location>
</feature>
<keyword evidence="11" id="KW-1185">Reference proteome</keyword>
<dbReference type="NCBIfam" id="TIGR00711">
    <property type="entry name" value="efflux_EmrB"/>
    <property type="match status" value="1"/>
</dbReference>
<dbReference type="PRINTS" id="PR01036">
    <property type="entry name" value="TCRTETB"/>
</dbReference>
<feature type="transmembrane region" description="Helical" evidence="8">
    <location>
        <begin position="55"/>
        <end position="76"/>
    </location>
</feature>
<gene>
    <name evidence="10" type="primary">emrB_5</name>
    <name evidence="10" type="ORF">MAMMFC1_03181</name>
</gene>
<evidence type="ECO:0000313" key="11">
    <source>
        <dbReference type="Proteomes" id="UP000276437"/>
    </source>
</evidence>
<dbReference type="InterPro" id="IPR004638">
    <property type="entry name" value="EmrB-like"/>
</dbReference>
<dbReference type="AlphaFoldDB" id="A0A348AN40"/>
<feature type="transmembrane region" description="Helical" evidence="8">
    <location>
        <begin position="83"/>
        <end position="102"/>
    </location>
</feature>
<dbReference type="OrthoDB" id="102502at2"/>
<comment type="subcellular location">
    <subcellularLocation>
        <location evidence="1">Cell membrane</location>
        <topology evidence="1">Multi-pass membrane protein</topology>
    </subcellularLocation>
</comment>
<evidence type="ECO:0000256" key="8">
    <source>
        <dbReference type="SAM" id="Phobius"/>
    </source>
</evidence>
<dbReference type="KEGG" id="mana:MAMMFC1_03181"/>
<evidence type="ECO:0000256" key="5">
    <source>
        <dbReference type="ARBA" id="ARBA00022692"/>
    </source>
</evidence>
<keyword evidence="3" id="KW-0813">Transport</keyword>
<evidence type="ECO:0000256" key="6">
    <source>
        <dbReference type="ARBA" id="ARBA00022989"/>
    </source>
</evidence>
<dbReference type="EMBL" id="AP018449">
    <property type="protein sequence ID" value="BBB92488.1"/>
    <property type="molecule type" value="Genomic_DNA"/>
</dbReference>
<dbReference type="InterPro" id="IPR020846">
    <property type="entry name" value="MFS_dom"/>
</dbReference>
<dbReference type="PANTHER" id="PTHR42718">
    <property type="entry name" value="MAJOR FACILITATOR SUPERFAMILY MULTIDRUG TRANSPORTER MFSC"/>
    <property type="match status" value="1"/>
</dbReference>
<evidence type="ECO:0000256" key="3">
    <source>
        <dbReference type="ARBA" id="ARBA00022448"/>
    </source>
</evidence>
<keyword evidence="5 8" id="KW-0812">Transmembrane</keyword>
<feature type="domain" description="Major facilitator superfamily (MFS) profile" evidence="9">
    <location>
        <begin position="17"/>
        <end position="531"/>
    </location>
</feature>
<feature type="transmembrane region" description="Helical" evidence="8">
    <location>
        <begin position="169"/>
        <end position="190"/>
    </location>
</feature>
<dbReference type="PANTHER" id="PTHR42718:SF9">
    <property type="entry name" value="MAJOR FACILITATOR SUPERFAMILY MULTIDRUG TRANSPORTER MFSC"/>
    <property type="match status" value="1"/>
</dbReference>
<evidence type="ECO:0000313" key="10">
    <source>
        <dbReference type="EMBL" id="BBB92488.1"/>
    </source>
</evidence>
<feature type="transmembrane region" description="Helical" evidence="8">
    <location>
        <begin position="301"/>
        <end position="324"/>
    </location>
</feature>
<dbReference type="GO" id="GO:0022857">
    <property type="term" value="F:transmembrane transporter activity"/>
    <property type="evidence" value="ECO:0007669"/>
    <property type="project" value="InterPro"/>
</dbReference>
<keyword evidence="4" id="KW-1003">Cell membrane</keyword>
<feature type="transmembrane region" description="Helical" evidence="8">
    <location>
        <begin position="12"/>
        <end position="35"/>
    </location>
</feature>
<keyword evidence="7 8" id="KW-0472">Membrane</keyword>
<dbReference type="Gene3D" id="1.20.1720.10">
    <property type="entry name" value="Multidrug resistance protein D"/>
    <property type="match status" value="1"/>
</dbReference>
<evidence type="ECO:0000256" key="1">
    <source>
        <dbReference type="ARBA" id="ARBA00004651"/>
    </source>
</evidence>
<sequence length="533" mass="58168">MNIPRITLPGATYRWWALVVTIIGNFMSLLDTSIVNIAIPKMIAVFSVEAKDAQWILTAYMLTMGVMQPVSGYFCDRFGTRRMYLFSLTVFTAGSALCGMAWSNDSLVFFRILQAIGGGLIYPVTMTIVYHNFPREERYQAMSIWGLSAMVAPAIGPTLSGYLVEYWDWRLIFTINVPVGSIGYLLAALILRESVLTRKGKFDAAGFITSSLGLFCLLLALNKGAEEGWTSAYILALLYISVASLALFVAIELTSENPLLDLTVFKSWNFTCSSFVLFSGTACMYGGLFMVPLFMENIRDYTAMQTGVLLLPAALISGLMMPVAVRIARKVGPKPVVIAGVIILGTASVPFANLDLDTGYYTILFVIVLRGVGLGLFLMTATTLGMNILPLAKMSRATAMKSVIRQIAGSFGIALLSTVIQHRQAYHLAHSAEYMNVASFPMKQTLVSYENLFWQAGGTPGTVQHMLTYGDSLYAQAGFAPGIIQTKALALLSSVVQKQALIFAFDDAFVVLALICFCGMIPALLLRNRVSSK</sequence>
<feature type="transmembrane region" description="Helical" evidence="8">
    <location>
        <begin position="142"/>
        <end position="163"/>
    </location>
</feature>
<accession>A0A348AN40</accession>
<feature type="transmembrane region" description="Helical" evidence="8">
    <location>
        <begin position="360"/>
        <end position="381"/>
    </location>
</feature>
<evidence type="ECO:0000256" key="4">
    <source>
        <dbReference type="ARBA" id="ARBA00022475"/>
    </source>
</evidence>
<organism evidence="10 11">
    <name type="scientific">Methylomusa anaerophila</name>
    <dbReference type="NCBI Taxonomy" id="1930071"/>
    <lineage>
        <taxon>Bacteria</taxon>
        <taxon>Bacillati</taxon>
        <taxon>Bacillota</taxon>
        <taxon>Negativicutes</taxon>
        <taxon>Selenomonadales</taxon>
        <taxon>Sporomusaceae</taxon>
        <taxon>Methylomusa</taxon>
    </lineage>
</organism>
<dbReference type="RefSeq" id="WP_126309364.1">
    <property type="nucleotide sequence ID" value="NZ_AP018449.1"/>
</dbReference>
<dbReference type="Pfam" id="PF07690">
    <property type="entry name" value="MFS_1"/>
    <property type="match status" value="1"/>
</dbReference>
<dbReference type="InterPro" id="IPR011701">
    <property type="entry name" value="MFS"/>
</dbReference>
<feature type="transmembrane region" description="Helical" evidence="8">
    <location>
        <begin position="233"/>
        <end position="254"/>
    </location>
</feature>
<dbReference type="InterPro" id="IPR036259">
    <property type="entry name" value="MFS_trans_sf"/>
</dbReference>
<feature type="transmembrane region" description="Helical" evidence="8">
    <location>
        <begin position="202"/>
        <end position="221"/>
    </location>
</feature>
<feature type="transmembrane region" description="Helical" evidence="8">
    <location>
        <begin position="275"/>
        <end position="295"/>
    </location>
</feature>
<evidence type="ECO:0000256" key="7">
    <source>
        <dbReference type="ARBA" id="ARBA00023136"/>
    </source>
</evidence>
<name>A0A348AN40_9FIRM</name>
<evidence type="ECO:0000256" key="2">
    <source>
        <dbReference type="ARBA" id="ARBA00008537"/>
    </source>
</evidence>
<evidence type="ECO:0000259" key="9">
    <source>
        <dbReference type="PROSITE" id="PS50850"/>
    </source>
</evidence>
<dbReference type="PROSITE" id="PS50850">
    <property type="entry name" value="MFS"/>
    <property type="match status" value="1"/>
</dbReference>
<feature type="transmembrane region" description="Helical" evidence="8">
    <location>
        <begin position="402"/>
        <end position="420"/>
    </location>
</feature>
<dbReference type="Proteomes" id="UP000276437">
    <property type="component" value="Chromosome"/>
</dbReference>
<proteinExistence type="inferred from homology"/>
<comment type="similarity">
    <text evidence="2">Belongs to the major facilitator superfamily. EmrB family.</text>
</comment>
<keyword evidence="6 8" id="KW-1133">Transmembrane helix</keyword>
<dbReference type="GO" id="GO:0005886">
    <property type="term" value="C:plasma membrane"/>
    <property type="evidence" value="ECO:0007669"/>
    <property type="project" value="UniProtKB-SubCell"/>
</dbReference>
<reference evidence="10 11" key="1">
    <citation type="journal article" date="2018" name="Int. J. Syst. Evol. Microbiol.">
        <title>Methylomusa anaerophila gen. nov., sp. nov., an anaerobic methanol-utilizing bacterium isolated from a microbial fuel cell.</title>
        <authorList>
            <person name="Amano N."/>
            <person name="Yamamuro A."/>
            <person name="Miyahara M."/>
            <person name="Kouzuma A."/>
            <person name="Abe T."/>
            <person name="Watanabe K."/>
        </authorList>
    </citation>
    <scope>NUCLEOTIDE SEQUENCE [LARGE SCALE GENOMIC DNA]</scope>
    <source>
        <strain evidence="10 11">MMFC1</strain>
    </source>
</reference>